<evidence type="ECO:0000256" key="19">
    <source>
        <dbReference type="ARBA" id="ARBA00023204"/>
    </source>
</evidence>
<dbReference type="OrthoDB" id="6513042at2759"/>
<dbReference type="SUPFAM" id="SSF52540">
    <property type="entry name" value="P-loop containing nucleoside triphosphate hydrolases"/>
    <property type="match status" value="1"/>
</dbReference>
<dbReference type="InterPro" id="IPR014808">
    <property type="entry name" value="DNA_replication_fac_Dna2_N"/>
</dbReference>
<proteinExistence type="inferred from homology"/>
<keyword evidence="16" id="KW-0408">Iron</keyword>
<evidence type="ECO:0000256" key="4">
    <source>
        <dbReference type="ARBA" id="ARBA00012551"/>
    </source>
</evidence>
<evidence type="ECO:0000259" key="26">
    <source>
        <dbReference type="Pfam" id="PF13087"/>
    </source>
</evidence>
<gene>
    <name evidence="27" type="ORF">BT96DRAFT_1090013</name>
</gene>
<keyword evidence="20" id="KW-0539">Nucleus</keyword>
<evidence type="ECO:0000313" key="28">
    <source>
        <dbReference type="Proteomes" id="UP000799118"/>
    </source>
</evidence>
<dbReference type="Gene3D" id="3.90.320.10">
    <property type="match status" value="1"/>
</dbReference>
<evidence type="ECO:0000256" key="12">
    <source>
        <dbReference type="ARBA" id="ARBA00022763"/>
    </source>
</evidence>
<accession>A0A6A4IHF4</accession>
<dbReference type="InterPro" id="IPR011604">
    <property type="entry name" value="PDDEXK-like_dom_sf"/>
</dbReference>
<dbReference type="InterPro" id="IPR047187">
    <property type="entry name" value="SF1_C_Upf1"/>
</dbReference>
<reference evidence="27" key="1">
    <citation type="journal article" date="2019" name="Environ. Microbiol.">
        <title>Fungal ecological strategies reflected in gene transcription - a case study of two litter decomposers.</title>
        <authorList>
            <person name="Barbi F."/>
            <person name="Kohler A."/>
            <person name="Barry K."/>
            <person name="Baskaran P."/>
            <person name="Daum C."/>
            <person name="Fauchery L."/>
            <person name="Ihrmark K."/>
            <person name="Kuo A."/>
            <person name="LaButti K."/>
            <person name="Lipzen A."/>
            <person name="Morin E."/>
            <person name="Grigoriev I.V."/>
            <person name="Henrissat B."/>
            <person name="Lindahl B."/>
            <person name="Martin F."/>
        </authorList>
    </citation>
    <scope>NUCLEOTIDE SEQUENCE</scope>
    <source>
        <strain evidence="27">JB14</strain>
    </source>
</reference>
<dbReference type="EMBL" id="ML769388">
    <property type="protein sequence ID" value="KAE9409143.1"/>
    <property type="molecule type" value="Genomic_DNA"/>
</dbReference>
<evidence type="ECO:0000256" key="11">
    <source>
        <dbReference type="ARBA" id="ARBA00022759"/>
    </source>
</evidence>
<dbReference type="AlphaFoldDB" id="A0A6A4IHF4"/>
<dbReference type="GO" id="GO:0006260">
    <property type="term" value="P:DNA replication"/>
    <property type="evidence" value="ECO:0007669"/>
    <property type="project" value="UniProtKB-KW"/>
</dbReference>
<dbReference type="GO" id="GO:0004519">
    <property type="term" value="F:endonuclease activity"/>
    <property type="evidence" value="ECO:0007669"/>
    <property type="project" value="UniProtKB-KW"/>
</dbReference>
<evidence type="ECO:0000256" key="21">
    <source>
        <dbReference type="ARBA" id="ARBA00023268"/>
    </source>
</evidence>
<keyword evidence="28" id="KW-1185">Reference proteome</keyword>
<comment type="catalytic activity">
    <reaction evidence="22">
        <text>ATP + H2O = ADP + phosphate + H(+)</text>
        <dbReference type="Rhea" id="RHEA:13065"/>
        <dbReference type="ChEBI" id="CHEBI:15377"/>
        <dbReference type="ChEBI" id="CHEBI:15378"/>
        <dbReference type="ChEBI" id="CHEBI:30616"/>
        <dbReference type="ChEBI" id="CHEBI:43474"/>
        <dbReference type="ChEBI" id="CHEBI:456216"/>
        <dbReference type="EC" id="3.6.4.12"/>
    </reaction>
</comment>
<comment type="cofactor">
    <cofactor evidence="1">
        <name>[4Fe-4S] cluster</name>
        <dbReference type="ChEBI" id="CHEBI:49883"/>
    </cofactor>
</comment>
<dbReference type="GO" id="GO:0005634">
    <property type="term" value="C:nucleus"/>
    <property type="evidence" value="ECO:0007669"/>
    <property type="project" value="UniProtKB-SubCell"/>
</dbReference>
<dbReference type="InterPro" id="IPR041679">
    <property type="entry name" value="DNA2/NAM7-like_C"/>
</dbReference>
<keyword evidence="6" id="KW-0004">4Fe-4S</keyword>
<evidence type="ECO:0000256" key="6">
    <source>
        <dbReference type="ARBA" id="ARBA00022485"/>
    </source>
</evidence>
<dbReference type="GO" id="GO:0005524">
    <property type="term" value="F:ATP binding"/>
    <property type="evidence" value="ECO:0007669"/>
    <property type="project" value="UniProtKB-KW"/>
</dbReference>
<evidence type="ECO:0000256" key="2">
    <source>
        <dbReference type="ARBA" id="ARBA00004123"/>
    </source>
</evidence>
<protein>
    <recommendedName>
        <fullName evidence="5">DNA replication ATP-dependent helicase/nuclease DNA2</fullName>
        <ecNumber evidence="4">3.6.4.12</ecNumber>
    </recommendedName>
</protein>
<keyword evidence="19" id="KW-0234">DNA repair</keyword>
<evidence type="ECO:0000256" key="18">
    <source>
        <dbReference type="ARBA" id="ARBA00023125"/>
    </source>
</evidence>
<evidence type="ECO:0000256" key="22">
    <source>
        <dbReference type="ARBA" id="ARBA00047995"/>
    </source>
</evidence>
<dbReference type="GO" id="GO:0006281">
    <property type="term" value="P:DNA repair"/>
    <property type="evidence" value="ECO:0007669"/>
    <property type="project" value="UniProtKB-KW"/>
</dbReference>
<comment type="similarity">
    <text evidence="3">Belongs to the DNA2/NAM7 helicase family.</text>
</comment>
<dbReference type="PANTHER" id="PTHR43788:SF8">
    <property type="entry name" value="DNA-BINDING PROTEIN SMUBP-2"/>
    <property type="match status" value="1"/>
</dbReference>
<dbReference type="Proteomes" id="UP000799118">
    <property type="component" value="Unassembled WGS sequence"/>
</dbReference>
<evidence type="ECO:0000256" key="23">
    <source>
        <dbReference type="SAM" id="MobiDB-lite"/>
    </source>
</evidence>
<dbReference type="FunFam" id="3.40.50.300:FF:000789">
    <property type="entry name" value="DNA replication ATP-dependent helicase/nuclease DNA2"/>
    <property type="match status" value="1"/>
</dbReference>
<feature type="domain" description="DNA2/NAM7 helicase-like C-terminal" evidence="26">
    <location>
        <begin position="863"/>
        <end position="1076"/>
    </location>
</feature>
<organism evidence="27 28">
    <name type="scientific">Gymnopus androsaceus JB14</name>
    <dbReference type="NCBI Taxonomy" id="1447944"/>
    <lineage>
        <taxon>Eukaryota</taxon>
        <taxon>Fungi</taxon>
        <taxon>Dikarya</taxon>
        <taxon>Basidiomycota</taxon>
        <taxon>Agaricomycotina</taxon>
        <taxon>Agaricomycetes</taxon>
        <taxon>Agaricomycetidae</taxon>
        <taxon>Agaricales</taxon>
        <taxon>Marasmiineae</taxon>
        <taxon>Omphalotaceae</taxon>
        <taxon>Gymnopus</taxon>
    </lineage>
</organism>
<keyword evidence="15" id="KW-0067">ATP-binding</keyword>
<dbReference type="GO" id="GO:0046872">
    <property type="term" value="F:metal ion binding"/>
    <property type="evidence" value="ECO:0007669"/>
    <property type="project" value="UniProtKB-KW"/>
</dbReference>
<keyword evidence="10" id="KW-0547">Nucleotide-binding</keyword>
<dbReference type="InterPro" id="IPR027417">
    <property type="entry name" value="P-loop_NTPase"/>
</dbReference>
<keyword evidence="13" id="KW-0378">Hydrolase</keyword>
<dbReference type="PANTHER" id="PTHR43788">
    <property type="entry name" value="DNA2/NAM7 HELICASE FAMILY MEMBER"/>
    <property type="match status" value="1"/>
</dbReference>
<sequence>MAPATRSAQEEAAFMNDLFSEMDDSVWNAPPTPDPSPAKHKLAMDRNPTTPPKRKATLAVRAREASNDSKPTGPSPSKVFSASDADIASMLEGVEDIWDWDMTEVSPKKEPKTANIITNQTQFKLAGSRHVHETCSRCVVESVTENDLNGRYSKNLVVKLQSGERRLVILQDDWVATGVHAKDIINVIGSFTPLPQSSSSLTSSITISSKNNLLILHPDLLLTATAVSTAAPCRRRPLLSSMVRSASDMSPALVWGHILHTVVQACLSARCWNDRWLGEKIDQVVRENIVDLFRISVNVETAVREVKARAKGVQSFFDRYISETPKLDATLSNSRAHRDEVALLAMSELLDVEEDIWSPTYGLKGKLDATVQTTISHTTPKGKLAFSEHILTHGPKPLEIKTGRATAGMEHRAQTMLYTLLAQERYGIDVSSGLLYYTQSDEVVQVPATRNELRGLILGRNEMAMYMMRRQTKSMEHFLPPTIDDERICKRCYSLDLCMLYRKAVENVEDQNSPIADAYSLKTSHLTPSQTAFFKKWENLLSLEEQDVGRFRKELWTMGAAEREKHGRCFSSMALDPLYTPPSSKIPGARDKIHSYTYRFIRASCSGSTTSFLNGFLDVNDAVTVSVEPHLLALARGFILELTPTDVVVGVDHDLSLDLIRSRLAVFDSTQTTRTRPIVFRIDKDELQGGMSRIRENLAQLFYADGDARKLKLIVDLQRPQFDEVSSISIPSSAACHLAHLNPNQHQVINKVLSAQDYALVLGMPGTGKTTVIAAMIKAFVAMGKTVLLTSYTHSAVDTILLKLDDVDFTILRIGNVDKVHPDVRKYTLDHRRQATTVEQLEHQLMSPPVVATTCLSINDGGLDVSLFRLLSNAHPHAVVELAYQYRMNEDIMLLSNKLIYNDRLRCGSEAVARRSLAIPDESFLHSLHIGNLHCEKQNCWLSHLMAESCKAVFVDTDLVPAYDSKVGDLVQNETEAKLVHQITETLIKSGISTTQIGIISLYRQQIKLLNQHLRAHQGLEFLTADKSQGRDKECIIISMVRSNDTSQVGELMKDWRRLNVSFTRARSKLIIVGSRKTLQGTPLLNEFFGLMENQGWILRLQPGADLLHAEAFGIKLNGSKRGANDENTNLMDRQPKKLKTRKIGGDDGLLRGRPLLQDLLNEAK</sequence>
<dbReference type="Pfam" id="PF13086">
    <property type="entry name" value="AAA_11"/>
    <property type="match status" value="1"/>
</dbReference>
<feature type="domain" description="DNA2/NAM7 helicase helicase" evidence="25">
    <location>
        <begin position="740"/>
        <end position="837"/>
    </location>
</feature>
<feature type="domain" description="DNA replication factor Dna2 N-terminal" evidence="24">
    <location>
        <begin position="161"/>
        <end position="372"/>
    </location>
</feature>
<name>A0A6A4IHF4_9AGAR</name>
<keyword evidence="8" id="KW-0540">Nuclease</keyword>
<dbReference type="GO" id="GO:0043139">
    <property type="term" value="F:5'-3' DNA helicase activity"/>
    <property type="evidence" value="ECO:0007669"/>
    <property type="project" value="TreeGrafter"/>
</dbReference>
<evidence type="ECO:0000256" key="5">
    <source>
        <dbReference type="ARBA" id="ARBA00021516"/>
    </source>
</evidence>
<dbReference type="Pfam" id="PF08696">
    <property type="entry name" value="Dna2"/>
    <property type="match status" value="1"/>
</dbReference>
<evidence type="ECO:0000256" key="13">
    <source>
        <dbReference type="ARBA" id="ARBA00022801"/>
    </source>
</evidence>
<keyword evidence="18" id="KW-0238">DNA-binding</keyword>
<evidence type="ECO:0000313" key="27">
    <source>
        <dbReference type="EMBL" id="KAE9409143.1"/>
    </source>
</evidence>
<evidence type="ECO:0000256" key="20">
    <source>
        <dbReference type="ARBA" id="ARBA00023242"/>
    </source>
</evidence>
<evidence type="ECO:0000256" key="9">
    <source>
        <dbReference type="ARBA" id="ARBA00022723"/>
    </source>
</evidence>
<evidence type="ECO:0000256" key="14">
    <source>
        <dbReference type="ARBA" id="ARBA00022806"/>
    </source>
</evidence>
<keyword evidence="14" id="KW-0347">Helicase</keyword>
<keyword evidence="17" id="KW-0411">Iron-sulfur</keyword>
<feature type="region of interest" description="Disordered" evidence="23">
    <location>
        <begin position="1"/>
        <end position="83"/>
    </location>
</feature>
<dbReference type="Gene3D" id="3.40.50.300">
    <property type="entry name" value="P-loop containing nucleotide triphosphate hydrolases"/>
    <property type="match status" value="2"/>
</dbReference>
<dbReference type="GO" id="GO:0016787">
    <property type="term" value="F:hydrolase activity"/>
    <property type="evidence" value="ECO:0007669"/>
    <property type="project" value="UniProtKB-KW"/>
</dbReference>
<evidence type="ECO:0000256" key="10">
    <source>
        <dbReference type="ARBA" id="ARBA00022741"/>
    </source>
</evidence>
<comment type="subcellular location">
    <subcellularLocation>
        <location evidence="2">Nucleus</location>
    </subcellularLocation>
</comment>
<evidence type="ECO:0000256" key="8">
    <source>
        <dbReference type="ARBA" id="ARBA00022722"/>
    </source>
</evidence>
<evidence type="ECO:0000259" key="25">
    <source>
        <dbReference type="Pfam" id="PF13086"/>
    </source>
</evidence>
<dbReference type="InterPro" id="IPR050534">
    <property type="entry name" value="Coronavir_polyprotein_1ab"/>
</dbReference>
<dbReference type="GO" id="GO:0051539">
    <property type="term" value="F:4 iron, 4 sulfur cluster binding"/>
    <property type="evidence" value="ECO:0007669"/>
    <property type="project" value="UniProtKB-KW"/>
</dbReference>
<dbReference type="CDD" id="cd18808">
    <property type="entry name" value="SF1_C_Upf1"/>
    <property type="match status" value="1"/>
</dbReference>
<dbReference type="InterPro" id="IPR041677">
    <property type="entry name" value="DNA2/NAM7_AAA_11"/>
</dbReference>
<evidence type="ECO:0000256" key="1">
    <source>
        <dbReference type="ARBA" id="ARBA00001966"/>
    </source>
</evidence>
<dbReference type="CDD" id="cd22318">
    <property type="entry name" value="DNA2_N-like"/>
    <property type="match status" value="1"/>
</dbReference>
<keyword evidence="12" id="KW-0227">DNA damage</keyword>
<dbReference type="GO" id="GO:0003677">
    <property type="term" value="F:DNA binding"/>
    <property type="evidence" value="ECO:0007669"/>
    <property type="project" value="UniProtKB-KW"/>
</dbReference>
<keyword evidence="21" id="KW-0511">Multifunctional enzyme</keyword>
<evidence type="ECO:0000259" key="24">
    <source>
        <dbReference type="Pfam" id="PF08696"/>
    </source>
</evidence>
<evidence type="ECO:0000256" key="7">
    <source>
        <dbReference type="ARBA" id="ARBA00022705"/>
    </source>
</evidence>
<keyword evidence="11" id="KW-0255">Endonuclease</keyword>
<evidence type="ECO:0000256" key="16">
    <source>
        <dbReference type="ARBA" id="ARBA00023004"/>
    </source>
</evidence>
<dbReference type="EC" id="3.6.4.12" evidence="4"/>
<evidence type="ECO:0000256" key="3">
    <source>
        <dbReference type="ARBA" id="ARBA00007913"/>
    </source>
</evidence>
<evidence type="ECO:0000256" key="15">
    <source>
        <dbReference type="ARBA" id="ARBA00022840"/>
    </source>
</evidence>
<evidence type="ECO:0000256" key="17">
    <source>
        <dbReference type="ARBA" id="ARBA00023014"/>
    </source>
</evidence>
<keyword evidence="9" id="KW-0479">Metal-binding</keyword>
<keyword evidence="7" id="KW-0235">DNA replication</keyword>
<dbReference type="Pfam" id="PF13087">
    <property type="entry name" value="AAA_12"/>
    <property type="match status" value="1"/>
</dbReference>